<evidence type="ECO:0000313" key="1">
    <source>
        <dbReference type="EMBL" id="CAF4568842.1"/>
    </source>
</evidence>
<proteinExistence type="predicted"/>
<dbReference type="Proteomes" id="UP000676336">
    <property type="component" value="Unassembled WGS sequence"/>
</dbReference>
<sequence>MRNNHKVFQVTFCDLEMNKLYSIPLGRYNDDVEIRTDGEDQFFITTGHRKFYILHYG</sequence>
<organism evidence="1 2">
    <name type="scientific">Rotaria magnacalcarata</name>
    <dbReference type="NCBI Taxonomy" id="392030"/>
    <lineage>
        <taxon>Eukaryota</taxon>
        <taxon>Metazoa</taxon>
        <taxon>Spiralia</taxon>
        <taxon>Gnathifera</taxon>
        <taxon>Rotifera</taxon>
        <taxon>Eurotatoria</taxon>
        <taxon>Bdelloidea</taxon>
        <taxon>Philodinida</taxon>
        <taxon>Philodinidae</taxon>
        <taxon>Rotaria</taxon>
    </lineage>
</organism>
<reference evidence="1" key="1">
    <citation type="submission" date="2021-02" db="EMBL/GenBank/DDBJ databases">
        <authorList>
            <person name="Nowell W R."/>
        </authorList>
    </citation>
    <scope>NUCLEOTIDE SEQUENCE</scope>
</reference>
<accession>A0A8S2YK63</accession>
<dbReference type="EMBL" id="CAJOBI010096729">
    <property type="protein sequence ID" value="CAF4568842.1"/>
    <property type="molecule type" value="Genomic_DNA"/>
</dbReference>
<name>A0A8S2YK63_9BILA</name>
<protein>
    <submittedName>
        <fullName evidence="1">Uncharacterized protein</fullName>
    </submittedName>
</protein>
<evidence type="ECO:0000313" key="2">
    <source>
        <dbReference type="Proteomes" id="UP000676336"/>
    </source>
</evidence>
<comment type="caution">
    <text evidence="1">The sequence shown here is derived from an EMBL/GenBank/DDBJ whole genome shotgun (WGS) entry which is preliminary data.</text>
</comment>
<feature type="non-terminal residue" evidence="1">
    <location>
        <position position="57"/>
    </location>
</feature>
<gene>
    <name evidence="1" type="ORF">SMN809_LOCUS37773</name>
</gene>
<dbReference type="AlphaFoldDB" id="A0A8S2YK63"/>